<dbReference type="SUPFAM" id="SSF50249">
    <property type="entry name" value="Nucleic acid-binding proteins"/>
    <property type="match status" value="2"/>
</dbReference>
<dbReference type="GO" id="GO:0006402">
    <property type="term" value="P:mRNA catabolic process"/>
    <property type="evidence" value="ECO:0007669"/>
    <property type="project" value="TreeGrafter"/>
</dbReference>
<dbReference type="PANTHER" id="PTHR23355">
    <property type="entry name" value="RIBONUCLEASE"/>
    <property type="match status" value="1"/>
</dbReference>
<dbReference type="Gene3D" id="2.40.50.690">
    <property type="match status" value="1"/>
</dbReference>
<feature type="region of interest" description="Disordered" evidence="1">
    <location>
        <begin position="169"/>
        <end position="201"/>
    </location>
</feature>
<dbReference type="InterPro" id="IPR012340">
    <property type="entry name" value="NA-bd_OB-fold"/>
</dbReference>
<keyword evidence="3" id="KW-1185">Reference proteome</keyword>
<keyword evidence="2" id="KW-0540">Nuclease</keyword>
<dbReference type="PANTHER" id="PTHR23355:SF9">
    <property type="entry name" value="DIS3-LIKE EXONUCLEASE 2"/>
    <property type="match status" value="1"/>
</dbReference>
<protein>
    <submittedName>
        <fullName evidence="2">DIS3-like exonuclease 2</fullName>
    </submittedName>
</protein>
<organism evidence="2 3">
    <name type="scientific">Chelonia mydas</name>
    <name type="common">Green sea-turtle</name>
    <name type="synonym">Chelonia agassizi</name>
    <dbReference type="NCBI Taxonomy" id="8469"/>
    <lineage>
        <taxon>Eukaryota</taxon>
        <taxon>Metazoa</taxon>
        <taxon>Chordata</taxon>
        <taxon>Craniata</taxon>
        <taxon>Vertebrata</taxon>
        <taxon>Euteleostomi</taxon>
        <taxon>Archelosauria</taxon>
        <taxon>Testudinata</taxon>
        <taxon>Testudines</taxon>
        <taxon>Cryptodira</taxon>
        <taxon>Durocryptodira</taxon>
        <taxon>Americhelydia</taxon>
        <taxon>Chelonioidea</taxon>
        <taxon>Cheloniidae</taxon>
        <taxon>Chelonia</taxon>
    </lineage>
</organism>
<proteinExistence type="predicted"/>
<evidence type="ECO:0000256" key="1">
    <source>
        <dbReference type="SAM" id="MobiDB-lite"/>
    </source>
</evidence>
<dbReference type="Proteomes" id="UP000031443">
    <property type="component" value="Unassembled WGS sequence"/>
</dbReference>
<keyword evidence="2" id="KW-0378">Hydrolase</keyword>
<dbReference type="AlphaFoldDB" id="M7B1S5"/>
<dbReference type="GO" id="GO:0000932">
    <property type="term" value="C:P-body"/>
    <property type="evidence" value="ECO:0007669"/>
    <property type="project" value="TreeGrafter"/>
</dbReference>
<name>M7B1S5_CHEMY</name>
<evidence type="ECO:0000313" key="3">
    <source>
        <dbReference type="Proteomes" id="UP000031443"/>
    </source>
</evidence>
<keyword evidence="2" id="KW-0269">Exonuclease</keyword>
<sequence length="492" mass="54356">MDQLGFVKGASSQITKDGLSKPALPQKNAYARLVQKHHSGRFRSYLNHIAQKIQLEESSLNDSNLDVEPSVKRGMMREALARNGLNAHSYSPIQTSQLEQPAFVGFEKLNEDKSQVFANRRPHERDPSIGREGNREAEEDYYVKQPGPATDLLKVSDALGGRVTLNSLRQGTSLQKSSGSEEKDEEEVWKNKHKKRNKCPANRDRADEYLTAEQFSMDLPAANARKTSHLSSGQIQVCGFVFAGESHAAVSTSCDRKNRNKPTRGRKKNVFEAYMSKEDVAAGLKRGELIQGPLRINPKKYHEAFIPSPPYAYFGSSAAAGHFNVTSPYEHVGPDCCAVRWLTVEWRVKDGIRDIFIDGVVARNRALNGDIVVVKLLPKEQWKVQLIAAPTGRGLPLQANGGCGWSGELRPVGAAIVRTCGHGRRNLPFNCFTVNQCLSPDVFGLTRHLVKQADPYDADACTSFPIAIVEGNFQTCRVSATGLESNCSIVQH</sequence>
<accession>M7B1S5</accession>
<evidence type="ECO:0000313" key="2">
    <source>
        <dbReference type="EMBL" id="EMP26048.1"/>
    </source>
</evidence>
<dbReference type="EMBL" id="KB584549">
    <property type="protein sequence ID" value="EMP26048.1"/>
    <property type="molecule type" value="Genomic_DNA"/>
</dbReference>
<gene>
    <name evidence="2" type="ORF">UY3_16868</name>
</gene>
<reference evidence="3" key="1">
    <citation type="journal article" date="2013" name="Nat. Genet.">
        <title>The draft genomes of soft-shell turtle and green sea turtle yield insights into the development and evolution of the turtle-specific body plan.</title>
        <authorList>
            <person name="Wang Z."/>
            <person name="Pascual-Anaya J."/>
            <person name="Zadissa A."/>
            <person name="Li W."/>
            <person name="Niimura Y."/>
            <person name="Huang Z."/>
            <person name="Li C."/>
            <person name="White S."/>
            <person name="Xiong Z."/>
            <person name="Fang D."/>
            <person name="Wang B."/>
            <person name="Ming Y."/>
            <person name="Chen Y."/>
            <person name="Zheng Y."/>
            <person name="Kuraku S."/>
            <person name="Pignatelli M."/>
            <person name="Herrero J."/>
            <person name="Beal K."/>
            <person name="Nozawa M."/>
            <person name="Li Q."/>
            <person name="Wang J."/>
            <person name="Zhang H."/>
            <person name="Yu L."/>
            <person name="Shigenobu S."/>
            <person name="Wang J."/>
            <person name="Liu J."/>
            <person name="Flicek P."/>
            <person name="Searle S."/>
            <person name="Wang J."/>
            <person name="Kuratani S."/>
            <person name="Yin Y."/>
            <person name="Aken B."/>
            <person name="Zhang G."/>
            <person name="Irie N."/>
        </authorList>
    </citation>
    <scope>NUCLEOTIDE SEQUENCE [LARGE SCALE GENOMIC DNA]</scope>
</reference>
<dbReference type="GO" id="GO:0000175">
    <property type="term" value="F:3'-5'-RNA exonuclease activity"/>
    <property type="evidence" value="ECO:0007669"/>
    <property type="project" value="TreeGrafter"/>
</dbReference>
<dbReference type="GO" id="GO:0010587">
    <property type="term" value="P:miRNA catabolic process"/>
    <property type="evidence" value="ECO:0007669"/>
    <property type="project" value="TreeGrafter"/>
</dbReference>
<dbReference type="STRING" id="8469.M7B1S5"/>
<dbReference type="InterPro" id="IPR050180">
    <property type="entry name" value="RNR_Ribonuclease"/>
</dbReference>
<feature type="region of interest" description="Disordered" evidence="1">
    <location>
        <begin position="114"/>
        <end position="145"/>
    </location>
</feature>
<feature type="compositionally biased region" description="Basic and acidic residues" evidence="1">
    <location>
        <begin position="121"/>
        <end position="136"/>
    </location>
</feature>